<comment type="caution">
    <text evidence="1">The sequence shown here is derived from an EMBL/GenBank/DDBJ whole genome shotgun (WGS) entry which is preliminary data.</text>
</comment>
<protein>
    <submittedName>
        <fullName evidence="1">Uncharacterized protein</fullName>
    </submittedName>
</protein>
<dbReference type="RefSeq" id="WP_058224516.1">
    <property type="nucleotide sequence ID" value="NZ_LKLS01000011.1"/>
</dbReference>
<accession>A0A0V8E978</accession>
<dbReference type="AlphaFoldDB" id="A0A0V8E978"/>
<dbReference type="InterPro" id="IPR053746">
    <property type="entry name" value="Viral_HT_Connector_Assembly"/>
</dbReference>
<dbReference type="Proteomes" id="UP000053612">
    <property type="component" value="Unassembled WGS sequence"/>
</dbReference>
<organism evidence="1 2">
    <name type="scientific">Lactococcus lactis subsp. lactis</name>
    <name type="common">Streptococcus lactis</name>
    <dbReference type="NCBI Taxonomy" id="1360"/>
    <lineage>
        <taxon>Bacteria</taxon>
        <taxon>Bacillati</taxon>
        <taxon>Bacillota</taxon>
        <taxon>Bacilli</taxon>
        <taxon>Lactobacillales</taxon>
        <taxon>Streptococcaceae</taxon>
        <taxon>Lactococcus</taxon>
    </lineage>
</organism>
<gene>
    <name evidence="1" type="ORF">LMG9449_0318</name>
</gene>
<dbReference type="EMBL" id="LKLS01000011">
    <property type="protein sequence ID" value="KSU22219.1"/>
    <property type="molecule type" value="Genomic_DNA"/>
</dbReference>
<sequence>MIITLDEAQKINPDLTQETLDGLEQSIRALTHNKFQNLNIRFYQFKVTNENTLAFNDTLSFLRVGETIEISNTWSQTGSGLNQDMGVNDGLYVIEEITDKTIKLKDAKLFNGNFQSAFITKISYPPDIVEGVKRLLQYDISMGDKLGIKSESIARMNITYYDMNSSESINGYPASLFGFLKKYKKMRW</sequence>
<evidence type="ECO:0000313" key="1">
    <source>
        <dbReference type="EMBL" id="KSU22219.1"/>
    </source>
</evidence>
<reference evidence="2" key="1">
    <citation type="submission" date="2015-10" db="EMBL/GenBank/DDBJ databases">
        <title>Draft Genome Sequences of 11 Lactococcus lactis subspecies cremoris strains.</title>
        <authorList>
            <person name="Wels M."/>
            <person name="Backus L."/>
            <person name="Boekhorst J."/>
            <person name="Dijkstra A."/>
            <person name="Beerthuizen M."/>
            <person name="Kelly W."/>
            <person name="Siezen R."/>
            <person name="Bachmann H."/>
            <person name="Van Hijum S."/>
        </authorList>
    </citation>
    <scope>NUCLEOTIDE SEQUENCE [LARGE SCALE GENOMIC DNA]</scope>
    <source>
        <strain evidence="2">LMG9449</strain>
    </source>
</reference>
<name>A0A0V8E978_LACLL</name>
<dbReference type="Gene3D" id="1.10.246.150">
    <property type="match status" value="1"/>
</dbReference>
<proteinExistence type="predicted"/>
<evidence type="ECO:0000313" key="2">
    <source>
        <dbReference type="Proteomes" id="UP000053612"/>
    </source>
</evidence>
<dbReference type="PATRIC" id="fig|1360.109.peg.1403"/>